<dbReference type="Gene3D" id="1.25.40.10">
    <property type="entry name" value="Tetratricopeptide repeat domain"/>
    <property type="match status" value="1"/>
</dbReference>
<dbReference type="SUPFAM" id="SSF47757">
    <property type="entry name" value="Chemotaxis receptor methyltransferase CheR, N-terminal domain"/>
    <property type="match status" value="1"/>
</dbReference>
<feature type="region of interest" description="Disordered" evidence="4">
    <location>
        <begin position="288"/>
        <end position="332"/>
    </location>
</feature>
<evidence type="ECO:0000313" key="7">
    <source>
        <dbReference type="Proteomes" id="UP000320672"/>
    </source>
</evidence>
<keyword evidence="2 6" id="KW-0808">Transferase</keyword>
<accession>A0A517MDE7</accession>
<dbReference type="EMBL" id="CP036262">
    <property type="protein sequence ID" value="QDS92914.1"/>
    <property type="molecule type" value="Genomic_DNA"/>
</dbReference>
<evidence type="ECO:0000256" key="1">
    <source>
        <dbReference type="ARBA" id="ARBA00022603"/>
    </source>
</evidence>
<dbReference type="Pfam" id="PF01739">
    <property type="entry name" value="CheR"/>
    <property type="match status" value="1"/>
</dbReference>
<evidence type="ECO:0000256" key="3">
    <source>
        <dbReference type="ARBA" id="ARBA00022691"/>
    </source>
</evidence>
<dbReference type="PANTHER" id="PTHR24422:SF19">
    <property type="entry name" value="CHEMOTAXIS PROTEIN METHYLTRANSFERASE"/>
    <property type="match status" value="1"/>
</dbReference>
<sequence>MHLTWADSTYSRILRLIHDQSGLEFRPEQQASVTTAAVKIMQQMGIEQAEHLPAALLADQDSMTAFIEQLTIGETFFFREPKHFEFIRDEVFAEIIPERSVHRPMRIWSAACSSGEEAYSLAMLLAQQGLEDRARILATDISHDALQRARLGRYRKWSLRGEAEKRTSRFLSQEGDQYVVDPNLAKQIRFQFLNLATSPYPDVGNGTAQQDLILCRNVLIYFSPSMIKMVTRRLVECLADGGVLITASGDPPLDRDLPVELISNDRGFFYRSLGVKHDNTLTKPSRFFSPETTPLWNPQPPIDPVPPVPTANPINPAQSAPSPDPNVSSAAASNKQSLASYLRDLKLLATQDVAQALKQFPQAIAEHALSPELHYRYALLLFHSGRTEDAFYSVQRAVFLDRSLVDPQFLLGTIQQRRGNHAAAWRQFRNARDLSRELGKDAILPFSEGTAAEMMETAQRQMDQIEVTHPI</sequence>
<feature type="compositionally biased region" description="Polar residues" evidence="4">
    <location>
        <begin position="318"/>
        <end position="332"/>
    </location>
</feature>
<gene>
    <name evidence="6" type="primary">cheR2</name>
    <name evidence="6" type="ORF">FF011L_16680</name>
</gene>
<dbReference type="InterPro" id="IPR050903">
    <property type="entry name" value="Bact_Chemotaxis_MeTrfase"/>
</dbReference>
<evidence type="ECO:0000313" key="6">
    <source>
        <dbReference type="EMBL" id="QDS92914.1"/>
    </source>
</evidence>
<proteinExistence type="predicted"/>
<name>A0A517MDE7_9BACT</name>
<dbReference type="Proteomes" id="UP000320672">
    <property type="component" value="Chromosome"/>
</dbReference>
<protein>
    <submittedName>
        <fullName evidence="6">Chemotaxis protein methyltransferase Cher2</fullName>
        <ecNumber evidence="6">2.1.1.80</ecNumber>
    </submittedName>
</protein>
<dbReference type="InterPro" id="IPR011990">
    <property type="entry name" value="TPR-like_helical_dom_sf"/>
</dbReference>
<feature type="compositionally biased region" description="Pro residues" evidence="4">
    <location>
        <begin position="297"/>
        <end position="310"/>
    </location>
</feature>
<dbReference type="EC" id="2.1.1.80" evidence="6"/>
<dbReference type="PANTHER" id="PTHR24422">
    <property type="entry name" value="CHEMOTAXIS PROTEIN METHYLTRANSFERASE"/>
    <property type="match status" value="1"/>
</dbReference>
<dbReference type="SUPFAM" id="SSF53335">
    <property type="entry name" value="S-adenosyl-L-methionine-dependent methyltransferases"/>
    <property type="match status" value="1"/>
</dbReference>
<organism evidence="6 7">
    <name type="scientific">Roseimaritima multifibrata</name>
    <dbReference type="NCBI Taxonomy" id="1930274"/>
    <lineage>
        <taxon>Bacteria</taxon>
        <taxon>Pseudomonadati</taxon>
        <taxon>Planctomycetota</taxon>
        <taxon>Planctomycetia</taxon>
        <taxon>Pirellulales</taxon>
        <taxon>Pirellulaceae</taxon>
        <taxon>Roseimaritima</taxon>
    </lineage>
</organism>
<dbReference type="InterPro" id="IPR000780">
    <property type="entry name" value="CheR_MeTrfase"/>
</dbReference>
<keyword evidence="7" id="KW-1185">Reference proteome</keyword>
<dbReference type="SUPFAM" id="SSF48452">
    <property type="entry name" value="TPR-like"/>
    <property type="match status" value="1"/>
</dbReference>
<dbReference type="Gene3D" id="3.40.50.150">
    <property type="entry name" value="Vaccinia Virus protein VP39"/>
    <property type="match status" value="1"/>
</dbReference>
<dbReference type="GO" id="GO:0008983">
    <property type="term" value="F:protein-glutamate O-methyltransferase activity"/>
    <property type="evidence" value="ECO:0007669"/>
    <property type="project" value="UniProtKB-EC"/>
</dbReference>
<reference evidence="6 7" key="1">
    <citation type="submission" date="2019-02" db="EMBL/GenBank/DDBJ databases">
        <title>Deep-cultivation of Planctomycetes and their phenomic and genomic characterization uncovers novel biology.</title>
        <authorList>
            <person name="Wiegand S."/>
            <person name="Jogler M."/>
            <person name="Boedeker C."/>
            <person name="Pinto D."/>
            <person name="Vollmers J."/>
            <person name="Rivas-Marin E."/>
            <person name="Kohn T."/>
            <person name="Peeters S.H."/>
            <person name="Heuer A."/>
            <person name="Rast P."/>
            <person name="Oberbeckmann S."/>
            <person name="Bunk B."/>
            <person name="Jeske O."/>
            <person name="Meyerdierks A."/>
            <person name="Storesund J.E."/>
            <person name="Kallscheuer N."/>
            <person name="Luecker S."/>
            <person name="Lage O.M."/>
            <person name="Pohl T."/>
            <person name="Merkel B.J."/>
            <person name="Hornburger P."/>
            <person name="Mueller R.-W."/>
            <person name="Bruemmer F."/>
            <person name="Labrenz M."/>
            <person name="Spormann A.M."/>
            <person name="Op den Camp H."/>
            <person name="Overmann J."/>
            <person name="Amann R."/>
            <person name="Jetten M.S.M."/>
            <person name="Mascher T."/>
            <person name="Medema M.H."/>
            <person name="Devos D.P."/>
            <person name="Kaster A.-K."/>
            <person name="Ovreas L."/>
            <person name="Rohde M."/>
            <person name="Galperin M.Y."/>
            <person name="Jogler C."/>
        </authorList>
    </citation>
    <scope>NUCLEOTIDE SEQUENCE [LARGE SCALE GENOMIC DNA]</scope>
    <source>
        <strain evidence="6 7">FF011L</strain>
    </source>
</reference>
<dbReference type="SMART" id="SM00138">
    <property type="entry name" value="MeTrc"/>
    <property type="match status" value="1"/>
</dbReference>
<dbReference type="RefSeq" id="WP_145351092.1">
    <property type="nucleotide sequence ID" value="NZ_CP036262.1"/>
</dbReference>
<keyword evidence="1 6" id="KW-0489">Methyltransferase</keyword>
<dbReference type="PROSITE" id="PS50123">
    <property type="entry name" value="CHER"/>
    <property type="match status" value="1"/>
</dbReference>
<evidence type="ECO:0000256" key="4">
    <source>
        <dbReference type="SAM" id="MobiDB-lite"/>
    </source>
</evidence>
<keyword evidence="3" id="KW-0949">S-adenosyl-L-methionine</keyword>
<dbReference type="GO" id="GO:0032259">
    <property type="term" value="P:methylation"/>
    <property type="evidence" value="ECO:0007669"/>
    <property type="project" value="UniProtKB-KW"/>
</dbReference>
<dbReference type="KEGG" id="rml:FF011L_16680"/>
<dbReference type="OrthoDB" id="288469at2"/>
<dbReference type="PRINTS" id="PR00996">
    <property type="entry name" value="CHERMTFRASE"/>
</dbReference>
<feature type="domain" description="CheR-type methyltransferase" evidence="5">
    <location>
        <begin position="1"/>
        <end position="250"/>
    </location>
</feature>
<dbReference type="InterPro" id="IPR029063">
    <property type="entry name" value="SAM-dependent_MTases_sf"/>
</dbReference>
<evidence type="ECO:0000259" key="5">
    <source>
        <dbReference type="PROSITE" id="PS50123"/>
    </source>
</evidence>
<evidence type="ECO:0000256" key="2">
    <source>
        <dbReference type="ARBA" id="ARBA00022679"/>
    </source>
</evidence>
<dbReference type="InterPro" id="IPR022642">
    <property type="entry name" value="CheR_C"/>
</dbReference>
<dbReference type="AlphaFoldDB" id="A0A517MDE7"/>